<dbReference type="RefSeq" id="WP_072064156.1">
    <property type="nucleotide sequence ID" value="NZ_CVRY01000004.1"/>
</dbReference>
<name>A0A0G4QBW0_9GAMM</name>
<dbReference type="EMBL" id="CVRY01000004">
    <property type="protein sequence ID" value="CRL63071.1"/>
    <property type="molecule type" value="Genomic_DNA"/>
</dbReference>
<evidence type="ECO:0000313" key="2">
    <source>
        <dbReference type="Proteomes" id="UP000183920"/>
    </source>
</evidence>
<protein>
    <submittedName>
        <fullName evidence="1">Uncharacterized protein</fullName>
    </submittedName>
</protein>
<proteinExistence type="predicted"/>
<gene>
    <name evidence="1" type="ORF">BN1804_02318</name>
</gene>
<reference evidence="2" key="1">
    <citation type="submission" date="2015-06" db="EMBL/GenBank/DDBJ databases">
        <authorList>
            <person name="Urmite Genomes"/>
        </authorList>
    </citation>
    <scope>NUCLEOTIDE SEQUENCE [LARGE SCALE GENOMIC DNA]</scope>
    <source>
        <strain evidence="2">CSUR P1867</strain>
    </source>
</reference>
<sequence>MAKSSSERKALQRKRQKELGVTKIELLVDNQELEMLQRNCVLRMPGREPYDNVEYLQMLIRKDDAEYKRQAEELSKSKCVRCGDQLPVQQCCLSGDAKCWVTYGYRELQLNLVDKTIAK</sequence>
<accession>A0A0G4QBW0</accession>
<dbReference type="Proteomes" id="UP000183920">
    <property type="component" value="Unassembled WGS sequence"/>
</dbReference>
<organism evidence="1 2">
    <name type="scientific">Proteus penneri</name>
    <dbReference type="NCBI Taxonomy" id="102862"/>
    <lineage>
        <taxon>Bacteria</taxon>
        <taxon>Pseudomonadati</taxon>
        <taxon>Pseudomonadota</taxon>
        <taxon>Gammaproteobacteria</taxon>
        <taxon>Enterobacterales</taxon>
        <taxon>Morganellaceae</taxon>
        <taxon>Proteus</taxon>
    </lineage>
</organism>
<dbReference type="AlphaFoldDB" id="A0A0G4QBW0"/>
<evidence type="ECO:0000313" key="1">
    <source>
        <dbReference type="EMBL" id="CRL63071.1"/>
    </source>
</evidence>